<keyword evidence="3" id="KW-1185">Reference proteome</keyword>
<sequence length="152" mass="17316">MKKILFTILLILAAGLAGCTSFEEKKAEKVITSYYDALIEGDHDTAFKNLFLYENGITTPTDLSRSEAESVYEQKMAYLDKQGYQLSDYNIRGVEYEDGHTFWHHIDVVVNIDGTRKKFTETAFYQNGKLSVSGEDPFAQYRDGKMDIEIEG</sequence>
<evidence type="ECO:0000313" key="3">
    <source>
        <dbReference type="Proteomes" id="UP000626786"/>
    </source>
</evidence>
<keyword evidence="1" id="KW-0732">Signal</keyword>
<accession>A0ABR8UEZ2</accession>
<dbReference type="EMBL" id="JACSQN010000026">
    <property type="protein sequence ID" value="MBD7986269.1"/>
    <property type="molecule type" value="Genomic_DNA"/>
</dbReference>
<feature type="signal peptide" evidence="1">
    <location>
        <begin position="1"/>
        <end position="19"/>
    </location>
</feature>
<proteinExistence type="predicted"/>
<reference evidence="2 3" key="1">
    <citation type="submission" date="2020-08" db="EMBL/GenBank/DDBJ databases">
        <title>A Genomic Blueprint of the Chicken Gut Microbiome.</title>
        <authorList>
            <person name="Gilroy R."/>
            <person name="Ravi A."/>
            <person name="Getino M."/>
            <person name="Pursley I."/>
            <person name="Horton D.L."/>
            <person name="Alikhan N.-F."/>
            <person name="Baker D."/>
            <person name="Gharbi K."/>
            <person name="Hall N."/>
            <person name="Watson M."/>
            <person name="Adriaenssens E.M."/>
            <person name="Foster-Nyarko E."/>
            <person name="Jarju S."/>
            <person name="Secka A."/>
            <person name="Antonio M."/>
            <person name="Oren A."/>
            <person name="Chaudhuri R."/>
            <person name="La Ragione R.M."/>
            <person name="Hildebrand F."/>
            <person name="Pallen M.J."/>
        </authorList>
    </citation>
    <scope>NUCLEOTIDE SEQUENCE [LARGE SCALE GENOMIC DNA]</scope>
    <source>
        <strain evidence="2 3">Sa2YVA2</strain>
    </source>
</reference>
<name>A0ABR8UEZ2_9BACL</name>
<protein>
    <submittedName>
        <fullName evidence="2">Uncharacterized protein</fullName>
    </submittedName>
</protein>
<dbReference type="RefSeq" id="WP_191696093.1">
    <property type="nucleotide sequence ID" value="NZ_JACSQN010000026.1"/>
</dbReference>
<organism evidence="2 3">
    <name type="scientific">Sporosarcina quadrami</name>
    <dbReference type="NCBI Taxonomy" id="2762234"/>
    <lineage>
        <taxon>Bacteria</taxon>
        <taxon>Bacillati</taxon>
        <taxon>Bacillota</taxon>
        <taxon>Bacilli</taxon>
        <taxon>Bacillales</taxon>
        <taxon>Caryophanaceae</taxon>
        <taxon>Sporosarcina</taxon>
    </lineage>
</organism>
<feature type="chain" id="PRO_5045556958" evidence="1">
    <location>
        <begin position="20"/>
        <end position="152"/>
    </location>
</feature>
<evidence type="ECO:0000256" key="1">
    <source>
        <dbReference type="SAM" id="SignalP"/>
    </source>
</evidence>
<comment type="caution">
    <text evidence="2">The sequence shown here is derived from an EMBL/GenBank/DDBJ whole genome shotgun (WGS) entry which is preliminary data.</text>
</comment>
<gene>
    <name evidence="2" type="ORF">H9649_16990</name>
</gene>
<evidence type="ECO:0000313" key="2">
    <source>
        <dbReference type="EMBL" id="MBD7986269.1"/>
    </source>
</evidence>
<dbReference type="Proteomes" id="UP000626786">
    <property type="component" value="Unassembled WGS sequence"/>
</dbReference>
<dbReference type="PROSITE" id="PS51257">
    <property type="entry name" value="PROKAR_LIPOPROTEIN"/>
    <property type="match status" value="1"/>
</dbReference>